<dbReference type="Proteomes" id="UP001054821">
    <property type="component" value="Chromosome 1"/>
</dbReference>
<evidence type="ECO:0000256" key="1">
    <source>
        <dbReference type="SAM" id="MobiDB-lite"/>
    </source>
</evidence>
<name>A0A5E4FCP4_PRUDU</name>
<evidence type="ECO:0000313" key="4">
    <source>
        <dbReference type="Proteomes" id="UP000327085"/>
    </source>
</evidence>
<gene>
    <name evidence="3" type="ORF">ALMOND_2B028955</name>
    <name evidence="2" type="ORF">L3X38_009279</name>
</gene>
<dbReference type="InParanoid" id="A0A5E4FCP4"/>
<feature type="compositionally biased region" description="Basic residues" evidence="1">
    <location>
        <begin position="93"/>
        <end position="111"/>
    </location>
</feature>
<feature type="compositionally biased region" description="Basic and acidic residues" evidence="1">
    <location>
        <begin position="1"/>
        <end position="13"/>
    </location>
</feature>
<accession>A0A5E4FCP4</accession>
<dbReference type="AlphaFoldDB" id="A0A5E4FCP4"/>
<dbReference type="EMBL" id="CABIKO010000081">
    <property type="protein sequence ID" value="VVA24371.1"/>
    <property type="molecule type" value="Genomic_DNA"/>
</dbReference>
<organism evidence="3 4">
    <name type="scientific">Prunus dulcis</name>
    <name type="common">Almond</name>
    <name type="synonym">Amygdalus dulcis</name>
    <dbReference type="NCBI Taxonomy" id="3755"/>
    <lineage>
        <taxon>Eukaryota</taxon>
        <taxon>Viridiplantae</taxon>
        <taxon>Streptophyta</taxon>
        <taxon>Embryophyta</taxon>
        <taxon>Tracheophyta</taxon>
        <taxon>Spermatophyta</taxon>
        <taxon>Magnoliopsida</taxon>
        <taxon>eudicotyledons</taxon>
        <taxon>Gunneridae</taxon>
        <taxon>Pentapetalae</taxon>
        <taxon>rosids</taxon>
        <taxon>fabids</taxon>
        <taxon>Rosales</taxon>
        <taxon>Rosaceae</taxon>
        <taxon>Amygdaloideae</taxon>
        <taxon>Amygdaleae</taxon>
        <taxon>Prunus</taxon>
    </lineage>
</organism>
<reference evidence="2 5" key="3">
    <citation type="journal article" date="2022" name="G3 (Bethesda)">
        <title>Whole-genome sequence and methylome profiling of the almond [Prunus dulcis (Mill.) D.A. Webb] cultivar 'Nonpareil'.</title>
        <authorList>
            <person name="D'Amico-Willman K.M."/>
            <person name="Ouma W.Z."/>
            <person name="Meulia T."/>
            <person name="Sideli G.M."/>
            <person name="Gradziel T.M."/>
            <person name="Fresnedo-Ramirez J."/>
        </authorList>
    </citation>
    <scope>NUCLEOTIDE SEQUENCE [LARGE SCALE GENOMIC DNA]</scope>
    <source>
        <strain evidence="2">Clone GOH B32 T37-40</strain>
    </source>
</reference>
<reference evidence="3" key="1">
    <citation type="submission" date="2019-07" db="EMBL/GenBank/DDBJ databases">
        <authorList>
            <person name="Alioto T."/>
            <person name="Alioto T."/>
            <person name="Gomez Garrido J."/>
        </authorList>
    </citation>
    <scope>NUCLEOTIDE SEQUENCE</scope>
</reference>
<feature type="compositionally biased region" description="Acidic residues" evidence="1">
    <location>
        <begin position="79"/>
        <end position="89"/>
    </location>
</feature>
<reference evidence="4" key="2">
    <citation type="journal article" date="2020" name="Plant J.">
        <title>Transposons played a major role in the diversification between the closely related almond and peach genomes: results from the almond genome sequence.</title>
        <authorList>
            <person name="Alioto T."/>
            <person name="Alexiou K.G."/>
            <person name="Bardil A."/>
            <person name="Barteri F."/>
            <person name="Castanera R."/>
            <person name="Cruz F."/>
            <person name="Dhingra A."/>
            <person name="Duval H."/>
            <person name="Fernandez I Marti A."/>
            <person name="Frias L."/>
            <person name="Galan B."/>
            <person name="Garcia J.L."/>
            <person name="Howad W."/>
            <person name="Gomez-Garrido J."/>
            <person name="Gut M."/>
            <person name="Julca I."/>
            <person name="Morata J."/>
            <person name="Puigdomenech P."/>
            <person name="Ribeca P."/>
            <person name="Rubio Cabetas M.J."/>
            <person name="Vlasova A."/>
            <person name="Wirthensohn M."/>
            <person name="Garcia-Mas J."/>
            <person name="Gabaldon T."/>
            <person name="Casacuberta J.M."/>
            <person name="Arus P."/>
        </authorList>
    </citation>
    <scope>NUCLEOTIDE SEQUENCE [LARGE SCALE GENOMIC DNA]</scope>
    <source>
        <strain evidence="4">cv. Texas</strain>
    </source>
</reference>
<evidence type="ECO:0000313" key="2">
    <source>
        <dbReference type="EMBL" id="KAI5356384.1"/>
    </source>
</evidence>
<proteinExistence type="predicted"/>
<dbReference type="Proteomes" id="UP000327085">
    <property type="component" value="Chromosome 1"/>
</dbReference>
<keyword evidence="5" id="KW-1185">Reference proteome</keyword>
<feature type="region of interest" description="Disordered" evidence="1">
    <location>
        <begin position="74"/>
        <end position="111"/>
    </location>
</feature>
<protein>
    <submittedName>
        <fullName evidence="3">PREDICTED: pre-mRNA-splicing factor CWC22</fullName>
    </submittedName>
</protein>
<evidence type="ECO:0000313" key="3">
    <source>
        <dbReference type="EMBL" id="VVA24371.1"/>
    </source>
</evidence>
<feature type="region of interest" description="Disordered" evidence="1">
    <location>
        <begin position="1"/>
        <end position="32"/>
    </location>
</feature>
<sequence length="111" mass="12938">MRSRYEELKKTLLGEESEEEEGSDDAVSDALPWQHGLGNIQLTEEDTTYLLDSHDSIFPKDNPKNTSFAINFFTSIESDTSESDEGESDRDERRKKRRRKKKLQGRRRQEA</sequence>
<dbReference type="EMBL" id="JAJFAZ020000001">
    <property type="protein sequence ID" value="KAI5356384.1"/>
    <property type="molecule type" value="Genomic_DNA"/>
</dbReference>
<evidence type="ECO:0000313" key="5">
    <source>
        <dbReference type="Proteomes" id="UP001054821"/>
    </source>
</evidence>
<feature type="compositionally biased region" description="Acidic residues" evidence="1">
    <location>
        <begin position="15"/>
        <end position="27"/>
    </location>
</feature>
<dbReference type="Gramene" id="VVA24371">
    <property type="protein sequence ID" value="VVA24371"/>
    <property type="gene ID" value="Prudul26B028955"/>
</dbReference>